<dbReference type="GO" id="GO:0000166">
    <property type="term" value="F:nucleotide binding"/>
    <property type="evidence" value="ECO:0007669"/>
    <property type="project" value="InterPro"/>
</dbReference>
<dbReference type="GO" id="GO:0004019">
    <property type="term" value="F:adenylosuccinate synthase activity"/>
    <property type="evidence" value="ECO:0007669"/>
    <property type="project" value="InterPro"/>
</dbReference>
<dbReference type="InterPro" id="IPR027417">
    <property type="entry name" value="P-loop_NTPase"/>
</dbReference>
<dbReference type="AlphaFoldDB" id="X1V3T5"/>
<organism evidence="1">
    <name type="scientific">marine sediment metagenome</name>
    <dbReference type="NCBI Taxonomy" id="412755"/>
    <lineage>
        <taxon>unclassified sequences</taxon>
        <taxon>metagenomes</taxon>
        <taxon>ecological metagenomes</taxon>
    </lineage>
</organism>
<dbReference type="PANTHER" id="PTHR11846:SF0">
    <property type="entry name" value="ADENYLOSUCCINATE SYNTHETASE"/>
    <property type="match status" value="1"/>
</dbReference>
<evidence type="ECO:0008006" key="2">
    <source>
        <dbReference type="Google" id="ProtNLM"/>
    </source>
</evidence>
<evidence type="ECO:0000313" key="1">
    <source>
        <dbReference type="EMBL" id="GAJ06836.1"/>
    </source>
</evidence>
<dbReference type="GO" id="GO:0044208">
    <property type="term" value="P:'de novo' AMP biosynthetic process"/>
    <property type="evidence" value="ECO:0007669"/>
    <property type="project" value="TreeGrafter"/>
</dbReference>
<dbReference type="EMBL" id="BARW01033164">
    <property type="protein sequence ID" value="GAJ06836.1"/>
    <property type="molecule type" value="Genomic_DNA"/>
</dbReference>
<dbReference type="InterPro" id="IPR001114">
    <property type="entry name" value="Adenylosuccinate_synthetase"/>
</dbReference>
<dbReference type="SUPFAM" id="SSF52540">
    <property type="entry name" value="P-loop containing nucleoside triphosphate hydrolases"/>
    <property type="match status" value="1"/>
</dbReference>
<dbReference type="GO" id="GO:0046040">
    <property type="term" value="P:IMP metabolic process"/>
    <property type="evidence" value="ECO:0007669"/>
    <property type="project" value="TreeGrafter"/>
</dbReference>
<dbReference type="InterPro" id="IPR042111">
    <property type="entry name" value="Adenylosuccinate_synth_dom3"/>
</dbReference>
<dbReference type="PANTHER" id="PTHR11846">
    <property type="entry name" value="ADENYLOSUCCINATE SYNTHETASE"/>
    <property type="match status" value="1"/>
</dbReference>
<dbReference type="Gene3D" id="3.90.170.10">
    <property type="entry name" value="Adenylosuccinate Synthetase, subunit A, domain 3"/>
    <property type="match status" value="1"/>
</dbReference>
<sequence>PVYEELPGWQSPTTDIRTYEKLPLEARQYVARVEELISCPVNLVCVGPGREQSIEKTPIL</sequence>
<comment type="caution">
    <text evidence="1">The sequence shown here is derived from an EMBL/GenBank/DDBJ whole genome shotgun (WGS) entry which is preliminary data.</text>
</comment>
<dbReference type="Pfam" id="PF00709">
    <property type="entry name" value="Adenylsucc_synt"/>
    <property type="match status" value="1"/>
</dbReference>
<protein>
    <recommendedName>
        <fullName evidence="2">Adenylosuccinate synthase</fullName>
    </recommendedName>
</protein>
<accession>X1V3T5</accession>
<proteinExistence type="predicted"/>
<name>X1V3T5_9ZZZZ</name>
<gene>
    <name evidence="1" type="ORF">S12H4_52298</name>
</gene>
<feature type="non-terminal residue" evidence="1">
    <location>
        <position position="1"/>
    </location>
</feature>
<dbReference type="GO" id="GO:0005737">
    <property type="term" value="C:cytoplasm"/>
    <property type="evidence" value="ECO:0007669"/>
    <property type="project" value="TreeGrafter"/>
</dbReference>
<reference evidence="1" key="1">
    <citation type="journal article" date="2014" name="Front. Microbiol.">
        <title>High frequency of phylogenetically diverse reductive dehalogenase-homologous genes in deep subseafloor sedimentary metagenomes.</title>
        <authorList>
            <person name="Kawai M."/>
            <person name="Futagami T."/>
            <person name="Toyoda A."/>
            <person name="Takaki Y."/>
            <person name="Nishi S."/>
            <person name="Hori S."/>
            <person name="Arai W."/>
            <person name="Tsubouchi T."/>
            <person name="Morono Y."/>
            <person name="Uchiyama I."/>
            <person name="Ito T."/>
            <person name="Fujiyama A."/>
            <person name="Inagaki F."/>
            <person name="Takami H."/>
        </authorList>
    </citation>
    <scope>NUCLEOTIDE SEQUENCE</scope>
    <source>
        <strain evidence="1">Expedition CK06-06</strain>
    </source>
</reference>